<evidence type="ECO:0000313" key="3">
    <source>
        <dbReference type="Proteomes" id="UP001558613"/>
    </source>
</evidence>
<protein>
    <recommendedName>
        <fullName evidence="1">Integrase p58-like C-terminal domain-containing protein</fullName>
    </recommendedName>
</protein>
<dbReference type="Proteomes" id="UP001558613">
    <property type="component" value="Unassembled WGS sequence"/>
</dbReference>
<sequence length="130" mass="14327">MVLVPTAACKFLSTWQGPYTVLEKIGPVTYRLRQPGKCRKSQLYHVNLLKKWIGTRDQLATLATSDPVVVDINPQLAAGQKMELQHQFSSLMCSPPGPGRPTLLNTKVKHLQESSFGSAPTGSLRLVGWL</sequence>
<keyword evidence="3" id="KW-1185">Reference proteome</keyword>
<gene>
    <name evidence="2" type="ORF">QQF64_028897</name>
</gene>
<dbReference type="EMBL" id="JAYMGO010000006">
    <property type="protein sequence ID" value="KAL1273035.1"/>
    <property type="molecule type" value="Genomic_DNA"/>
</dbReference>
<name>A0ABR3N7Y6_9TELE</name>
<reference evidence="2 3" key="1">
    <citation type="submission" date="2023-09" db="EMBL/GenBank/DDBJ databases">
        <authorList>
            <person name="Wang M."/>
        </authorList>
    </citation>
    <scope>NUCLEOTIDE SEQUENCE [LARGE SCALE GENOMIC DNA]</scope>
    <source>
        <strain evidence="2">GT-2023</strain>
        <tissue evidence="2">Liver</tissue>
    </source>
</reference>
<evidence type="ECO:0000259" key="1">
    <source>
        <dbReference type="Pfam" id="PF22938"/>
    </source>
</evidence>
<evidence type="ECO:0000313" key="2">
    <source>
        <dbReference type="EMBL" id="KAL1273035.1"/>
    </source>
</evidence>
<dbReference type="InterPro" id="IPR054465">
    <property type="entry name" value="Integrase_p58-like_C"/>
</dbReference>
<dbReference type="Pfam" id="PF22938">
    <property type="entry name" value="Integrase_p58_C"/>
    <property type="match status" value="1"/>
</dbReference>
<proteinExistence type="predicted"/>
<organism evidence="2 3">
    <name type="scientific">Cirrhinus molitorella</name>
    <name type="common">mud carp</name>
    <dbReference type="NCBI Taxonomy" id="172907"/>
    <lineage>
        <taxon>Eukaryota</taxon>
        <taxon>Metazoa</taxon>
        <taxon>Chordata</taxon>
        <taxon>Craniata</taxon>
        <taxon>Vertebrata</taxon>
        <taxon>Euteleostomi</taxon>
        <taxon>Actinopterygii</taxon>
        <taxon>Neopterygii</taxon>
        <taxon>Teleostei</taxon>
        <taxon>Ostariophysi</taxon>
        <taxon>Cypriniformes</taxon>
        <taxon>Cyprinidae</taxon>
        <taxon>Labeoninae</taxon>
        <taxon>Labeonini</taxon>
        <taxon>Cirrhinus</taxon>
    </lineage>
</organism>
<comment type="caution">
    <text evidence="2">The sequence shown here is derived from an EMBL/GenBank/DDBJ whole genome shotgun (WGS) entry which is preliminary data.</text>
</comment>
<accession>A0ABR3N7Y6</accession>
<feature type="domain" description="Integrase p58-like C-terminal" evidence="1">
    <location>
        <begin position="17"/>
        <end position="51"/>
    </location>
</feature>